<dbReference type="InterPro" id="IPR013825">
    <property type="entry name" value="Topo_IA_cen_sub2"/>
</dbReference>
<dbReference type="SUPFAM" id="SSF56712">
    <property type="entry name" value="Prokaryotic type I DNA topoisomerase"/>
    <property type="match status" value="1"/>
</dbReference>
<evidence type="ECO:0000256" key="10">
    <source>
        <dbReference type="ARBA" id="ARBA00031985"/>
    </source>
</evidence>
<evidence type="ECO:0000259" key="15">
    <source>
        <dbReference type="PROSITE" id="PS52039"/>
    </source>
</evidence>
<dbReference type="InterPro" id="IPR023405">
    <property type="entry name" value="Topo_IA_core_domain"/>
</dbReference>
<organism evidence="16 17">
    <name type="scientific">Psychracetigena formicireducens</name>
    <dbReference type="NCBI Taxonomy" id="2986056"/>
    <lineage>
        <taxon>Bacteria</taxon>
        <taxon>Bacillati</taxon>
        <taxon>Candidatus Lithacetigenota</taxon>
        <taxon>Candidatus Psychracetigena</taxon>
    </lineage>
</organism>
<dbReference type="GO" id="GO:0003917">
    <property type="term" value="F:DNA topoisomerase type I (single strand cut, ATP-independent) activity"/>
    <property type="evidence" value="ECO:0007669"/>
    <property type="project" value="UniProtKB-EC"/>
</dbReference>
<dbReference type="InterPro" id="IPR000380">
    <property type="entry name" value="Topo_IA"/>
</dbReference>
<dbReference type="Pfam" id="PF13342">
    <property type="entry name" value="Toprim_Crpt"/>
    <property type="match status" value="1"/>
</dbReference>
<comment type="catalytic activity">
    <reaction evidence="1">
        <text>ATP-independent breakage of single-stranded DNA, followed by passage and rejoining.</text>
        <dbReference type="EC" id="5.6.2.1"/>
    </reaction>
</comment>
<dbReference type="InterPro" id="IPR013497">
    <property type="entry name" value="Topo_IA_cen"/>
</dbReference>
<proteinExistence type="inferred from homology"/>
<dbReference type="GO" id="GO:0003677">
    <property type="term" value="F:DNA binding"/>
    <property type="evidence" value="ECO:0007669"/>
    <property type="project" value="UniProtKB-KW"/>
</dbReference>
<dbReference type="InterPro" id="IPR034144">
    <property type="entry name" value="TOPRIM_TopoIII"/>
</dbReference>
<gene>
    <name evidence="16" type="primary">topB</name>
    <name evidence="16" type="ORF">DDT42_00075</name>
</gene>
<dbReference type="Pfam" id="PF01751">
    <property type="entry name" value="Toprim"/>
    <property type="match status" value="1"/>
</dbReference>
<dbReference type="PROSITE" id="PS00396">
    <property type="entry name" value="TOPO_IA_1"/>
    <property type="match status" value="1"/>
</dbReference>
<dbReference type="GO" id="GO:0006281">
    <property type="term" value="P:DNA repair"/>
    <property type="evidence" value="ECO:0007669"/>
    <property type="project" value="TreeGrafter"/>
</dbReference>
<keyword evidence="5" id="KW-0460">Magnesium</keyword>
<dbReference type="PANTHER" id="PTHR11390:SF21">
    <property type="entry name" value="DNA TOPOISOMERASE 3-ALPHA"/>
    <property type="match status" value="1"/>
</dbReference>
<evidence type="ECO:0000256" key="3">
    <source>
        <dbReference type="ARBA" id="ARBA00012891"/>
    </source>
</evidence>
<dbReference type="GO" id="GO:0043597">
    <property type="term" value="C:cytoplasmic replication fork"/>
    <property type="evidence" value="ECO:0007669"/>
    <property type="project" value="TreeGrafter"/>
</dbReference>
<dbReference type="InterPro" id="IPR025589">
    <property type="entry name" value="Toprim_C_rpt"/>
</dbReference>
<feature type="domain" description="Toprim" evidence="14">
    <location>
        <begin position="2"/>
        <end position="133"/>
    </location>
</feature>
<dbReference type="Proteomes" id="UP000811545">
    <property type="component" value="Unassembled WGS sequence"/>
</dbReference>
<dbReference type="InterPro" id="IPR023406">
    <property type="entry name" value="Topo_IA_AS"/>
</dbReference>
<feature type="domain" description="Topo IA-type catalytic" evidence="15">
    <location>
        <begin position="150"/>
        <end position="584"/>
    </location>
</feature>
<reference evidence="16 17" key="1">
    <citation type="journal article" date="2021" name="bioRxiv">
        <title>Unique metabolic strategies in Hadean analogues reveal hints for primordial physiology.</title>
        <authorList>
            <person name="Nobu M.K."/>
            <person name="Nakai R."/>
            <person name="Tamazawa S."/>
            <person name="Mori H."/>
            <person name="Toyoda A."/>
            <person name="Ijiri A."/>
            <person name="Suzuki S."/>
            <person name="Kurokawa K."/>
            <person name="Kamagata Y."/>
            <person name="Tamaki H."/>
        </authorList>
    </citation>
    <scope>NUCLEOTIDE SEQUENCE [LARGE SCALE GENOMIC DNA]</scope>
    <source>
        <strain evidence="16">BS525</strain>
    </source>
</reference>
<comment type="similarity">
    <text evidence="2">Belongs to the type IA topoisomerase family.</text>
</comment>
<keyword evidence="4" id="KW-0479">Metal-binding</keyword>
<dbReference type="PROSITE" id="PS50880">
    <property type="entry name" value="TOPRIM"/>
    <property type="match status" value="1"/>
</dbReference>
<evidence type="ECO:0000256" key="9">
    <source>
        <dbReference type="ARBA" id="ARBA00030003"/>
    </source>
</evidence>
<evidence type="ECO:0000259" key="14">
    <source>
        <dbReference type="PROSITE" id="PS50880"/>
    </source>
</evidence>
<feature type="region of interest" description="Disordered" evidence="13">
    <location>
        <begin position="739"/>
        <end position="778"/>
    </location>
</feature>
<sequence length="778" mass="88791">MNTLIIAEKLSVADSLARFLKLEKSKGGFFQGNNYIVSWASGHLLELYNPDDYDKKLKWWSWKTLPIIPEVFKIKSKDHKQLDILLKLIKKKEVKQLVNACDPGREGELIFRYIYEYSQCQTPVKRLWLNALTQEAISESLKNLINQESLNPLYIAAKSRAEADWLVGINGSRSFTLKHKLLLPVGRVQTPTLAIIARRDREIESFIPQTFYELFADFLTDKGSYQGKWQGSEGDRSFDKKSMEEINVRIKNKNGTIKTFKEAEEKVIAPLLFDLGSLQKEANQRFGFSASRTLKIAQTLYESKKLITYPRTDSRYLPASYTKEMPAIIKALKSSVYSPYTIPLGKTTNLKTRIFNDTKVTDHHAIVPTSTEPVLTSLSKDEVRVYDAIVRRFLAAFYHPDLYRKVYIETLVEKELFITSEKVMIKPGWSVVYDRAPGETRIAFQLNKGDPAKVINSHIEEGVTQPPPHYNDGTLISILETAGKLIDDEELKEALKDKGLGTPATRAQIIDKLILYGYIEREANLLKITSKGKEFVEVIEKENLDLISPDLTAEWEFRLKMIEKEKETRDAFMKDIKEFVVNMVEGIKASETSSSLTVTRRVALGTACPLCGKNVKENRLAYACEGYKEGCKMTIWKKSFGRIISSKEAEKLLENKKIGPLWFTSRAGKKYLASLVITEDGVILEFENNLPAKKSNRKSNQSDKQADNPDVKKRVKKEVFIENNYHDVGGGVKKPEIVPEKNLVKKRKSPIKKIVNQEAQKKKNYKTKTTTNRKKITP</sequence>
<dbReference type="InterPro" id="IPR013824">
    <property type="entry name" value="Topo_IA_cen_sub1"/>
</dbReference>
<dbReference type="EC" id="5.6.2.1" evidence="3"/>
<dbReference type="PROSITE" id="PS52039">
    <property type="entry name" value="TOPO_IA_2"/>
    <property type="match status" value="1"/>
</dbReference>
<evidence type="ECO:0000256" key="11">
    <source>
        <dbReference type="ARBA" id="ARBA00032235"/>
    </source>
</evidence>
<dbReference type="Pfam" id="PF01131">
    <property type="entry name" value="Topoisom_bac"/>
    <property type="match status" value="1"/>
</dbReference>
<dbReference type="GO" id="GO:0006310">
    <property type="term" value="P:DNA recombination"/>
    <property type="evidence" value="ECO:0007669"/>
    <property type="project" value="TreeGrafter"/>
</dbReference>
<dbReference type="AlphaFoldDB" id="A0A9E2BEP8"/>
<dbReference type="SMART" id="SM00436">
    <property type="entry name" value="TOP1Bc"/>
    <property type="match status" value="1"/>
</dbReference>
<evidence type="ECO:0000313" key="17">
    <source>
        <dbReference type="Proteomes" id="UP000811545"/>
    </source>
</evidence>
<evidence type="ECO:0000256" key="6">
    <source>
        <dbReference type="ARBA" id="ARBA00023029"/>
    </source>
</evidence>
<dbReference type="Gene3D" id="1.10.460.10">
    <property type="entry name" value="Topoisomerase I, domain 2"/>
    <property type="match status" value="1"/>
</dbReference>
<evidence type="ECO:0000256" key="8">
    <source>
        <dbReference type="ARBA" id="ARBA00023235"/>
    </source>
</evidence>
<dbReference type="GO" id="GO:0046872">
    <property type="term" value="F:metal ion binding"/>
    <property type="evidence" value="ECO:0007669"/>
    <property type="project" value="UniProtKB-KW"/>
</dbReference>
<dbReference type="InterPro" id="IPR006171">
    <property type="entry name" value="TOPRIM_dom"/>
</dbReference>
<dbReference type="NCBIfam" id="TIGR01056">
    <property type="entry name" value="topB"/>
    <property type="match status" value="1"/>
</dbReference>
<dbReference type="SMART" id="SM00437">
    <property type="entry name" value="TOP1Ac"/>
    <property type="match status" value="1"/>
</dbReference>
<dbReference type="CDD" id="cd03362">
    <property type="entry name" value="TOPRIM_TopoIA_TopoIII"/>
    <property type="match status" value="1"/>
</dbReference>
<dbReference type="InterPro" id="IPR003602">
    <property type="entry name" value="Topo_IA_DNA-bd_dom"/>
</dbReference>
<keyword evidence="7" id="KW-0238">DNA-binding</keyword>
<dbReference type="NCBIfam" id="NF005829">
    <property type="entry name" value="PRK07726.1"/>
    <property type="match status" value="1"/>
</dbReference>
<dbReference type="PANTHER" id="PTHR11390">
    <property type="entry name" value="PROKARYOTIC DNA TOPOISOMERASE"/>
    <property type="match status" value="1"/>
</dbReference>
<dbReference type="Gene3D" id="1.10.290.10">
    <property type="entry name" value="Topoisomerase I, domain 4"/>
    <property type="match status" value="1"/>
</dbReference>
<dbReference type="Gene3D" id="3.40.50.140">
    <property type="match status" value="1"/>
</dbReference>
<dbReference type="EMBL" id="QLTW01000002">
    <property type="protein sequence ID" value="MBT9144243.1"/>
    <property type="molecule type" value="Genomic_DNA"/>
</dbReference>
<dbReference type="Gene3D" id="2.70.20.10">
    <property type="entry name" value="Topoisomerase I, domain 3"/>
    <property type="match status" value="1"/>
</dbReference>
<dbReference type="InterPro" id="IPR005738">
    <property type="entry name" value="TopoIII"/>
</dbReference>
<dbReference type="InterPro" id="IPR003601">
    <property type="entry name" value="Topo_IA_2"/>
</dbReference>
<feature type="compositionally biased region" description="Basic residues" evidence="13">
    <location>
        <begin position="762"/>
        <end position="778"/>
    </location>
</feature>
<feature type="region of interest" description="Disordered" evidence="13">
    <location>
        <begin position="693"/>
        <end position="713"/>
    </location>
</feature>
<evidence type="ECO:0000256" key="2">
    <source>
        <dbReference type="ARBA" id="ARBA00009446"/>
    </source>
</evidence>
<dbReference type="PRINTS" id="PR00417">
    <property type="entry name" value="PRTPISMRASEI"/>
</dbReference>
<dbReference type="SMART" id="SM00493">
    <property type="entry name" value="TOPRIM"/>
    <property type="match status" value="1"/>
</dbReference>
<evidence type="ECO:0000256" key="13">
    <source>
        <dbReference type="SAM" id="MobiDB-lite"/>
    </source>
</evidence>
<evidence type="ECO:0000256" key="5">
    <source>
        <dbReference type="ARBA" id="ARBA00022842"/>
    </source>
</evidence>
<name>A0A9E2BEP8_PSYF1</name>
<keyword evidence="6" id="KW-0799">Topoisomerase</keyword>
<protein>
    <recommendedName>
        <fullName evidence="3">DNA topoisomerase</fullName>
        <ecNumber evidence="3">5.6.2.1</ecNumber>
    </recommendedName>
    <alternativeName>
        <fullName evidence="12">Omega-protein</fullName>
    </alternativeName>
    <alternativeName>
        <fullName evidence="11">Relaxing enzyme</fullName>
    </alternativeName>
    <alternativeName>
        <fullName evidence="9">Swivelase</fullName>
    </alternativeName>
    <alternativeName>
        <fullName evidence="10">Untwisting enzyme</fullName>
    </alternativeName>
</protein>
<keyword evidence="8 16" id="KW-0413">Isomerase</keyword>
<evidence type="ECO:0000256" key="4">
    <source>
        <dbReference type="ARBA" id="ARBA00022723"/>
    </source>
</evidence>
<accession>A0A9E2BEP8</accession>
<dbReference type="GO" id="GO:0006265">
    <property type="term" value="P:DNA topological change"/>
    <property type="evidence" value="ECO:0007669"/>
    <property type="project" value="InterPro"/>
</dbReference>
<comment type="caution">
    <text evidence="16">The sequence shown here is derived from an EMBL/GenBank/DDBJ whole genome shotgun (WGS) entry which is preliminary data.</text>
</comment>
<dbReference type="CDD" id="cd00186">
    <property type="entry name" value="TOP1Ac"/>
    <property type="match status" value="1"/>
</dbReference>
<dbReference type="InterPro" id="IPR013826">
    <property type="entry name" value="Topo_IA_cen_sub3"/>
</dbReference>
<evidence type="ECO:0000256" key="7">
    <source>
        <dbReference type="ARBA" id="ARBA00023125"/>
    </source>
</evidence>
<evidence type="ECO:0000256" key="12">
    <source>
        <dbReference type="ARBA" id="ARBA00032877"/>
    </source>
</evidence>
<evidence type="ECO:0000256" key="1">
    <source>
        <dbReference type="ARBA" id="ARBA00000213"/>
    </source>
</evidence>
<feature type="compositionally biased region" description="Basic and acidic residues" evidence="13">
    <location>
        <begin position="700"/>
        <end position="713"/>
    </location>
</feature>
<evidence type="ECO:0000313" key="16">
    <source>
        <dbReference type="EMBL" id="MBT9144243.1"/>
    </source>
</evidence>